<proteinExistence type="predicted"/>
<protein>
    <recommendedName>
        <fullName evidence="2">Fibronectin type-III domain-containing protein</fullName>
    </recommendedName>
</protein>
<keyword evidence="4" id="KW-1185">Reference proteome</keyword>
<dbReference type="InterPro" id="IPR013783">
    <property type="entry name" value="Ig-like_fold"/>
</dbReference>
<dbReference type="RefSeq" id="WP_055944618.1">
    <property type="nucleotide sequence ID" value="NZ_JAQDCV010000005.1"/>
</dbReference>
<evidence type="ECO:0000313" key="3">
    <source>
        <dbReference type="EMBL" id="KQC85096.1"/>
    </source>
</evidence>
<dbReference type="EMBL" id="LLKB01000005">
    <property type="protein sequence ID" value="KQC85096.1"/>
    <property type="molecule type" value="Genomic_DNA"/>
</dbReference>
<dbReference type="Proteomes" id="UP000050833">
    <property type="component" value="Unassembled WGS sequence"/>
</dbReference>
<keyword evidence="1" id="KW-0732">Signal</keyword>
<comment type="caution">
    <text evidence="3">The sequence shown here is derived from an EMBL/GenBank/DDBJ whole genome shotgun (WGS) entry which is preliminary data.</text>
</comment>
<feature type="signal peptide" evidence="1">
    <location>
        <begin position="1"/>
        <end position="28"/>
    </location>
</feature>
<feature type="domain" description="Fibronectin type-III" evidence="2">
    <location>
        <begin position="29"/>
        <end position="126"/>
    </location>
</feature>
<dbReference type="InterPro" id="IPR036116">
    <property type="entry name" value="FN3_sf"/>
</dbReference>
<accession>A0AAW3JQU0</accession>
<evidence type="ECO:0000256" key="1">
    <source>
        <dbReference type="SAM" id="SignalP"/>
    </source>
</evidence>
<dbReference type="SUPFAM" id="SSF49265">
    <property type="entry name" value="Fibronectin type III"/>
    <property type="match status" value="2"/>
</dbReference>
<evidence type="ECO:0000259" key="2">
    <source>
        <dbReference type="PROSITE" id="PS50853"/>
    </source>
</evidence>
<reference evidence="3 4" key="1">
    <citation type="submission" date="2015-10" db="EMBL/GenBank/DDBJ databases">
        <title>Butyribacter intestini gen. nov., sp. nov., a butyric acid-producing bacterium of the family Lachnospiraceae isolated from the human faeces.</title>
        <authorList>
            <person name="Zou Y."/>
            <person name="Xue W."/>
            <person name="Luo G."/>
            <person name="Lv M."/>
        </authorList>
    </citation>
    <scope>NUCLEOTIDE SEQUENCE [LARGE SCALE GENOMIC DNA]</scope>
    <source>
        <strain evidence="3 4">TF01-11</strain>
    </source>
</reference>
<dbReference type="InterPro" id="IPR003961">
    <property type="entry name" value="FN3_dom"/>
</dbReference>
<name>A0AAW3JQU0_9FIRM</name>
<evidence type="ECO:0000313" key="4">
    <source>
        <dbReference type="Proteomes" id="UP000050833"/>
    </source>
</evidence>
<sequence>MKKSVKFLVATVALTAGMLVFSKADSKAAVTGVTQTEGDNSSIGLQWNADLGAKSYAIQFSQDGSTWVTVQTTSSASDTVYSLTAGSTYYARVGSFSTYSWKIDKTNTPTPASGWSEPVEVVTAPNADGMTLIQTGAATNSVTMKSSDVVGANLYQLYTGDFQIGESTTSTIKSSVALNTGTSYDVKCYPCRKAETTGFIAKSGYASKWGVKTLTNKVDSSNFGFTNIWYNLNDYKIGIYADSAVGAYDGVQVQLQTPAGKNKRTCSNAGNTVEITNFNGTFYRYRIRTYVSCGNNKKAYSAWSSYRYAGLSSKISAKANKKSVKLSWSKVKNASGYKVMISTSKESGFKTVKSTKAKTTALTIKKCGKSKIKKHKTYYIRILASTKSGKKTYKSDLINTYEFYIY</sequence>
<feature type="chain" id="PRO_5043688640" description="Fibronectin type-III domain-containing protein" evidence="1">
    <location>
        <begin position="29"/>
        <end position="406"/>
    </location>
</feature>
<dbReference type="PROSITE" id="PS50853">
    <property type="entry name" value="FN3"/>
    <property type="match status" value="1"/>
</dbReference>
<organism evidence="3 4">
    <name type="scientific">Butyribacter intestini</name>
    <dbReference type="NCBI Taxonomy" id="1703332"/>
    <lineage>
        <taxon>Bacteria</taxon>
        <taxon>Bacillati</taxon>
        <taxon>Bacillota</taxon>
        <taxon>Clostridia</taxon>
        <taxon>Lachnospirales</taxon>
        <taxon>Lachnospiraceae</taxon>
        <taxon>Butyribacter</taxon>
    </lineage>
</organism>
<dbReference type="AlphaFoldDB" id="A0AAW3JQU0"/>
<dbReference type="Gene3D" id="2.60.40.10">
    <property type="entry name" value="Immunoglobulins"/>
    <property type="match status" value="2"/>
</dbReference>
<gene>
    <name evidence="3" type="ORF">APZ18_10355</name>
</gene>